<proteinExistence type="predicted"/>
<name>A0ACC0L0I9_CHOFU</name>
<accession>A0ACC0L0I9</accession>
<protein>
    <submittedName>
        <fullName evidence="1">Uncharacterized protein</fullName>
    </submittedName>
</protein>
<evidence type="ECO:0000313" key="2">
    <source>
        <dbReference type="Proteomes" id="UP001064048"/>
    </source>
</evidence>
<keyword evidence="2" id="KW-1185">Reference proteome</keyword>
<organism evidence="1 2">
    <name type="scientific">Choristoneura fumiferana</name>
    <name type="common">Spruce budworm moth</name>
    <name type="synonym">Archips fumiferana</name>
    <dbReference type="NCBI Taxonomy" id="7141"/>
    <lineage>
        <taxon>Eukaryota</taxon>
        <taxon>Metazoa</taxon>
        <taxon>Ecdysozoa</taxon>
        <taxon>Arthropoda</taxon>
        <taxon>Hexapoda</taxon>
        <taxon>Insecta</taxon>
        <taxon>Pterygota</taxon>
        <taxon>Neoptera</taxon>
        <taxon>Endopterygota</taxon>
        <taxon>Lepidoptera</taxon>
        <taxon>Glossata</taxon>
        <taxon>Ditrysia</taxon>
        <taxon>Tortricoidea</taxon>
        <taxon>Tortricidae</taxon>
        <taxon>Tortricinae</taxon>
        <taxon>Choristoneura</taxon>
    </lineage>
</organism>
<reference evidence="1 2" key="1">
    <citation type="journal article" date="2022" name="Genome Biol. Evol.">
        <title>The Spruce Budworm Genome: Reconstructing the Evolutionary History of Antifreeze Proteins.</title>
        <authorList>
            <person name="Beliveau C."/>
            <person name="Gagne P."/>
            <person name="Picq S."/>
            <person name="Vernygora O."/>
            <person name="Keeling C.I."/>
            <person name="Pinkney K."/>
            <person name="Doucet D."/>
            <person name="Wen F."/>
            <person name="Johnston J.S."/>
            <person name="Maaroufi H."/>
            <person name="Boyle B."/>
            <person name="Laroche J."/>
            <person name="Dewar K."/>
            <person name="Juretic N."/>
            <person name="Blackburn G."/>
            <person name="Nisole A."/>
            <person name="Brunet B."/>
            <person name="Brandao M."/>
            <person name="Lumley L."/>
            <person name="Duan J."/>
            <person name="Quan G."/>
            <person name="Lucarotti C.J."/>
            <person name="Roe A.D."/>
            <person name="Sperling F.A.H."/>
            <person name="Levesque R.C."/>
            <person name="Cusson M."/>
        </authorList>
    </citation>
    <scope>NUCLEOTIDE SEQUENCE [LARGE SCALE GENOMIC DNA]</scope>
    <source>
        <strain evidence="1">Glfc:IPQL:Cfum</strain>
    </source>
</reference>
<dbReference type="Proteomes" id="UP001064048">
    <property type="component" value="Chromosome 9"/>
</dbReference>
<dbReference type="EMBL" id="CM046109">
    <property type="protein sequence ID" value="KAI8442017.1"/>
    <property type="molecule type" value="Genomic_DNA"/>
</dbReference>
<gene>
    <name evidence="1" type="ORF">MSG28_005667</name>
</gene>
<sequence>MLKRRARDACAGATSRPNIFSAVNNFFADSPLVNQLKGIMTRQTSSSGGEPGPPDEPSRPASRGPPSVALSHSERRLSQRSVSPAPQRQVTFLKPAADTTLDRKASIVDETSGITRTQMKGE</sequence>
<comment type="caution">
    <text evidence="1">The sequence shown here is derived from an EMBL/GenBank/DDBJ whole genome shotgun (WGS) entry which is preliminary data.</text>
</comment>
<evidence type="ECO:0000313" key="1">
    <source>
        <dbReference type="EMBL" id="KAI8442017.1"/>
    </source>
</evidence>